<sequence length="208" mass="22946">MAYITGPKTADRAILYIYDVFSFQPQSLQGADILAYSSSKPCLVVMVDWFKGGAVQHEWITSKKEEDRKLMYQFLETTASPVNVLPSVFEFLAESKEIFPNVKRWGSVGFCWGGKLVSLVSAKGDASPLVAAAQSSPARMDPEEAKKVIIPMAILASAKEDASVVKQYGENLRGEKGELEKADVRSEITPHYMVLIPRSGYSFPDGEK</sequence>
<dbReference type="InterPro" id="IPR029058">
    <property type="entry name" value="AB_hydrolase_fold"/>
</dbReference>
<dbReference type="Gene3D" id="3.40.50.1820">
    <property type="entry name" value="alpha/beta hydrolase"/>
    <property type="match status" value="1"/>
</dbReference>
<dbReference type="GO" id="GO:0016787">
    <property type="term" value="F:hydrolase activity"/>
    <property type="evidence" value="ECO:0007669"/>
    <property type="project" value="UniProtKB-KW"/>
</dbReference>
<name>M7STA4_EUTLA</name>
<dbReference type="OrthoDB" id="2147163at2759"/>
<evidence type="ECO:0000259" key="1">
    <source>
        <dbReference type="Pfam" id="PF01738"/>
    </source>
</evidence>
<dbReference type="EMBL" id="KB706023">
    <property type="protein sequence ID" value="EMR69744.1"/>
    <property type="molecule type" value="Genomic_DNA"/>
</dbReference>
<dbReference type="Proteomes" id="UP000012174">
    <property type="component" value="Unassembled WGS sequence"/>
</dbReference>
<dbReference type="PANTHER" id="PTHR47668:SF1">
    <property type="entry name" value="DIENELACTONE HYDROLASE DOMAIN-CONTAINING PROTEIN-RELATED"/>
    <property type="match status" value="1"/>
</dbReference>
<dbReference type="AlphaFoldDB" id="M7STA4"/>
<feature type="domain" description="Dienelactone hydrolase" evidence="1">
    <location>
        <begin position="2"/>
        <end position="173"/>
    </location>
</feature>
<proteinExistence type="predicted"/>
<protein>
    <submittedName>
        <fullName evidence="2">Putative dienelactone hydrolase family protein</fullName>
    </submittedName>
</protein>
<keyword evidence="3" id="KW-1185">Reference proteome</keyword>
<evidence type="ECO:0000313" key="2">
    <source>
        <dbReference type="EMBL" id="EMR69744.1"/>
    </source>
</evidence>
<dbReference type="KEGG" id="ela:UCREL1_3242"/>
<dbReference type="InterPro" id="IPR002925">
    <property type="entry name" value="Dienelactn_hydro"/>
</dbReference>
<organism evidence="2 3">
    <name type="scientific">Eutypa lata (strain UCR-EL1)</name>
    <name type="common">Grapevine dieback disease fungus</name>
    <name type="synonym">Eutypa armeniacae</name>
    <dbReference type="NCBI Taxonomy" id="1287681"/>
    <lineage>
        <taxon>Eukaryota</taxon>
        <taxon>Fungi</taxon>
        <taxon>Dikarya</taxon>
        <taxon>Ascomycota</taxon>
        <taxon>Pezizomycotina</taxon>
        <taxon>Sordariomycetes</taxon>
        <taxon>Xylariomycetidae</taxon>
        <taxon>Xylariales</taxon>
        <taxon>Diatrypaceae</taxon>
        <taxon>Eutypa</taxon>
    </lineage>
</organism>
<accession>M7STA4</accession>
<dbReference type="SUPFAM" id="SSF53474">
    <property type="entry name" value="alpha/beta-Hydrolases"/>
    <property type="match status" value="1"/>
</dbReference>
<dbReference type="Pfam" id="PF01738">
    <property type="entry name" value="DLH"/>
    <property type="match status" value="1"/>
</dbReference>
<dbReference type="HOGENOM" id="CLU_054590_0_0_1"/>
<dbReference type="PANTHER" id="PTHR47668">
    <property type="entry name" value="DIENELACTONE HYDROLASE FAMILY PROTEIN (AFU_ORTHOLOGUE AFUA_6G01940)"/>
    <property type="match status" value="1"/>
</dbReference>
<evidence type="ECO:0000313" key="3">
    <source>
        <dbReference type="Proteomes" id="UP000012174"/>
    </source>
</evidence>
<dbReference type="eggNOG" id="KOG3043">
    <property type="taxonomic scope" value="Eukaryota"/>
</dbReference>
<gene>
    <name evidence="2" type="ORF">UCREL1_3242</name>
</gene>
<keyword evidence="2" id="KW-0378">Hydrolase</keyword>
<dbReference type="OMA" id="FGFHPHV"/>
<reference evidence="3" key="1">
    <citation type="journal article" date="2013" name="Genome Announc.">
        <title>Draft genome sequence of the grapevine dieback fungus Eutypa lata UCR-EL1.</title>
        <authorList>
            <person name="Blanco-Ulate B."/>
            <person name="Rolshausen P.E."/>
            <person name="Cantu D."/>
        </authorList>
    </citation>
    <scope>NUCLEOTIDE SEQUENCE [LARGE SCALE GENOMIC DNA]</scope>
    <source>
        <strain evidence="3">UCR-EL1</strain>
    </source>
</reference>